<gene>
    <name evidence="8" type="ORF">PG991_002226</name>
</gene>
<comment type="caution">
    <text evidence="8">The sequence shown here is derived from an EMBL/GenBank/DDBJ whole genome shotgun (WGS) entry which is preliminary data.</text>
</comment>
<evidence type="ECO:0000313" key="8">
    <source>
        <dbReference type="EMBL" id="KAK8032828.1"/>
    </source>
</evidence>
<dbReference type="EMBL" id="JAQQWI010000006">
    <property type="protein sequence ID" value="KAK8032828.1"/>
    <property type="molecule type" value="Genomic_DNA"/>
</dbReference>
<evidence type="ECO:0000256" key="4">
    <source>
        <dbReference type="ARBA" id="ARBA00023136"/>
    </source>
</evidence>
<keyword evidence="2 6" id="KW-0812">Transmembrane</keyword>
<reference evidence="8 9" key="1">
    <citation type="submission" date="2023-01" db="EMBL/GenBank/DDBJ databases">
        <title>Analysis of 21 Apiospora genomes using comparative genomics revels a genus with tremendous synthesis potential of carbohydrate active enzymes and secondary metabolites.</title>
        <authorList>
            <person name="Sorensen T."/>
        </authorList>
    </citation>
    <scope>NUCLEOTIDE SEQUENCE [LARGE SCALE GENOMIC DNA]</scope>
    <source>
        <strain evidence="8 9">CBS 20057</strain>
    </source>
</reference>
<feature type="domain" description="Myosin-binding" evidence="7">
    <location>
        <begin position="261"/>
        <end position="518"/>
    </location>
</feature>
<feature type="region of interest" description="Disordered" evidence="5">
    <location>
        <begin position="690"/>
        <end position="729"/>
    </location>
</feature>
<feature type="compositionally biased region" description="Basic and acidic residues" evidence="5">
    <location>
        <begin position="609"/>
        <end position="619"/>
    </location>
</feature>
<feature type="compositionally biased region" description="Basic and acidic residues" evidence="5">
    <location>
        <begin position="98"/>
        <end position="112"/>
    </location>
</feature>
<feature type="region of interest" description="Disordered" evidence="5">
    <location>
        <begin position="37"/>
        <end position="151"/>
    </location>
</feature>
<name>A0ABR1SET6_9PEZI</name>
<feature type="compositionally biased region" description="Low complexity" evidence="5">
    <location>
        <begin position="113"/>
        <end position="122"/>
    </location>
</feature>
<feature type="transmembrane region" description="Helical" evidence="6">
    <location>
        <begin position="263"/>
        <end position="281"/>
    </location>
</feature>
<keyword evidence="9" id="KW-1185">Reference proteome</keyword>
<evidence type="ECO:0000256" key="5">
    <source>
        <dbReference type="SAM" id="MobiDB-lite"/>
    </source>
</evidence>
<feature type="transmembrane region" description="Helical" evidence="6">
    <location>
        <begin position="232"/>
        <end position="251"/>
    </location>
</feature>
<dbReference type="Proteomes" id="UP001396898">
    <property type="component" value="Unassembled WGS sequence"/>
</dbReference>
<protein>
    <recommendedName>
        <fullName evidence="7">Myosin-binding domain-containing protein</fullName>
    </recommendedName>
</protein>
<evidence type="ECO:0000259" key="7">
    <source>
        <dbReference type="Pfam" id="PF12632"/>
    </source>
</evidence>
<feature type="compositionally biased region" description="Polar residues" evidence="5">
    <location>
        <begin position="719"/>
        <end position="729"/>
    </location>
</feature>
<keyword evidence="3 6" id="KW-1133">Transmembrane helix</keyword>
<organism evidence="8 9">
    <name type="scientific">Apiospora marii</name>
    <dbReference type="NCBI Taxonomy" id="335849"/>
    <lineage>
        <taxon>Eukaryota</taxon>
        <taxon>Fungi</taxon>
        <taxon>Dikarya</taxon>
        <taxon>Ascomycota</taxon>
        <taxon>Pezizomycotina</taxon>
        <taxon>Sordariomycetes</taxon>
        <taxon>Xylariomycetidae</taxon>
        <taxon>Amphisphaeriales</taxon>
        <taxon>Apiosporaceae</taxon>
        <taxon>Apiospora</taxon>
    </lineage>
</organism>
<evidence type="ECO:0000256" key="3">
    <source>
        <dbReference type="ARBA" id="ARBA00022989"/>
    </source>
</evidence>
<evidence type="ECO:0000256" key="6">
    <source>
        <dbReference type="SAM" id="Phobius"/>
    </source>
</evidence>
<evidence type="ECO:0000256" key="1">
    <source>
        <dbReference type="ARBA" id="ARBA00004308"/>
    </source>
</evidence>
<feature type="compositionally biased region" description="Polar residues" evidence="5">
    <location>
        <begin position="582"/>
        <end position="597"/>
    </location>
</feature>
<dbReference type="Pfam" id="PF12632">
    <property type="entry name" value="Vezatin"/>
    <property type="match status" value="1"/>
</dbReference>
<proteinExistence type="predicted"/>
<dbReference type="InterPro" id="IPR026859">
    <property type="entry name" value="Myosin-bd"/>
</dbReference>
<feature type="region of interest" description="Disordered" evidence="5">
    <location>
        <begin position="578"/>
        <end position="632"/>
    </location>
</feature>
<comment type="subcellular location">
    <subcellularLocation>
        <location evidence="1">Endomembrane system</location>
    </subcellularLocation>
</comment>
<sequence length="729" mass="80727">MIRLRPGAKPTAVNESLCGFLCVCEYLRRDSVTQTLYGQDQASPPLPNPSATLDDESPASMVANPPIVQPRNYMETSYEPGGPHDEYQTSFEGQGHGIVEDTDHESDDHDQSEQSPEFQESPPTSPTSPKPSFAPSGQAKPVRRFKNRIPSPLNLDIPKLDKFQHAYTKAVKTTVDGHGSRKFLEQLQWIINSSQLLDTHTLPPFASTPLPVDLPVPDLRESSQGRPWSSEGAIVAAALGIGTATLVRWFYIGGVFHFTFTRLVVAAVTLCSVVFGFSVYMRRQWLKYIHVQTLAQVKLFIQNSAELDSMAGAAIGFITEVELIARGYRLSLPLPPISRLEGSGQNVKSVKIRRELNAQMLKIMNRYFTTARAVREFSNQDLLRFHEQGKQCDPESIASSLDDFRTARLEVSQMTSKLKESYVTVQGLRKMFLLSLFCLEPQDASSDYLRFTTALEGLRLCNDVTESATAQIQRALMAEETFNLKSPGMPLSPDREKWKHQVRKIGLLNNSIRGLQAKMVLLAEESNKVIDDEHGDMSHLGSTFMSQYEMIGKDLKALMEAWETGKAAVASAINRNERKRVSSASLLSPVTSTSELASVSEESDGPDAALRRLEGDHSPPTEPGSPNNFTTDPVEYEAIAETNTKPRSTMSREERIRSMQAERASKIAAREKAMESGWFMGELKSVLQHRGEETLAPGHRNSKRRSLGASPIGDGTRPLTLSASLPSQG</sequence>
<accession>A0ABR1SET6</accession>
<keyword evidence="4 6" id="KW-0472">Membrane</keyword>
<evidence type="ECO:0000313" key="9">
    <source>
        <dbReference type="Proteomes" id="UP001396898"/>
    </source>
</evidence>
<evidence type="ECO:0000256" key="2">
    <source>
        <dbReference type="ARBA" id="ARBA00022692"/>
    </source>
</evidence>